<protein>
    <submittedName>
        <fullName evidence="2">Uncharacterized protein</fullName>
    </submittedName>
</protein>
<name>A0A4Y2FA92_ARAVE</name>
<dbReference type="Proteomes" id="UP000499080">
    <property type="component" value="Unassembled WGS sequence"/>
</dbReference>
<evidence type="ECO:0000256" key="1">
    <source>
        <dbReference type="SAM" id="MobiDB-lite"/>
    </source>
</evidence>
<dbReference type="AlphaFoldDB" id="A0A4Y2FA92"/>
<feature type="region of interest" description="Disordered" evidence="1">
    <location>
        <begin position="1"/>
        <end position="21"/>
    </location>
</feature>
<organism evidence="2 3">
    <name type="scientific">Araneus ventricosus</name>
    <name type="common">Orbweaver spider</name>
    <name type="synonym">Epeira ventricosa</name>
    <dbReference type="NCBI Taxonomy" id="182803"/>
    <lineage>
        <taxon>Eukaryota</taxon>
        <taxon>Metazoa</taxon>
        <taxon>Ecdysozoa</taxon>
        <taxon>Arthropoda</taxon>
        <taxon>Chelicerata</taxon>
        <taxon>Arachnida</taxon>
        <taxon>Araneae</taxon>
        <taxon>Araneomorphae</taxon>
        <taxon>Entelegynae</taxon>
        <taxon>Araneoidea</taxon>
        <taxon>Araneidae</taxon>
        <taxon>Araneus</taxon>
    </lineage>
</organism>
<proteinExistence type="predicted"/>
<reference evidence="2 3" key="1">
    <citation type="journal article" date="2019" name="Sci. Rep.">
        <title>Orb-weaving spider Araneus ventricosus genome elucidates the spidroin gene catalogue.</title>
        <authorList>
            <person name="Kono N."/>
            <person name="Nakamura H."/>
            <person name="Ohtoshi R."/>
            <person name="Moran D.A.P."/>
            <person name="Shinohara A."/>
            <person name="Yoshida Y."/>
            <person name="Fujiwara M."/>
            <person name="Mori M."/>
            <person name="Tomita M."/>
            <person name="Arakawa K."/>
        </authorList>
    </citation>
    <scope>NUCLEOTIDE SEQUENCE [LARGE SCALE GENOMIC DNA]</scope>
</reference>
<evidence type="ECO:0000313" key="3">
    <source>
        <dbReference type="Proteomes" id="UP000499080"/>
    </source>
</evidence>
<gene>
    <name evidence="2" type="ORF">AVEN_48485_1</name>
</gene>
<sequence length="129" mass="15112">MAKAGNNVRHGPRPISNISQKIQHQKQRFLWLRKAGKPLTLCYKLPVYNVIPPNKTVSRPRTTLVEKSHEQQQFYGENQKTHALHRGKRTTLISKRWRRQLATDPTNPMYSYSLFFHTQGKTLFNNTTI</sequence>
<keyword evidence="3" id="KW-1185">Reference proteome</keyword>
<evidence type="ECO:0000313" key="2">
    <source>
        <dbReference type="EMBL" id="GBM38151.1"/>
    </source>
</evidence>
<accession>A0A4Y2FA92</accession>
<comment type="caution">
    <text evidence="2">The sequence shown here is derived from an EMBL/GenBank/DDBJ whole genome shotgun (WGS) entry which is preliminary data.</text>
</comment>
<dbReference type="EMBL" id="BGPR01000860">
    <property type="protein sequence ID" value="GBM38151.1"/>
    <property type="molecule type" value="Genomic_DNA"/>
</dbReference>